<comment type="caution">
    <text evidence="2">The sequence shown here is derived from an EMBL/GenBank/DDBJ whole genome shotgun (WGS) entry which is preliminary data.</text>
</comment>
<dbReference type="EMBL" id="AFWF01000202">
    <property type="protein sequence ID" value="EGU36726.1"/>
    <property type="molecule type" value="Genomic_DNA"/>
</dbReference>
<feature type="transmembrane region" description="Helical" evidence="1">
    <location>
        <begin position="283"/>
        <end position="299"/>
    </location>
</feature>
<name>F9S4N6_9VIBR</name>
<feature type="transmembrane region" description="Helical" evidence="1">
    <location>
        <begin position="256"/>
        <end position="277"/>
    </location>
</feature>
<feature type="transmembrane region" description="Helical" evidence="1">
    <location>
        <begin position="95"/>
        <end position="110"/>
    </location>
</feature>
<proteinExistence type="predicted"/>
<gene>
    <name evidence="2" type="ORF">VII00023_01210</name>
</gene>
<accession>F9S4N6</accession>
<evidence type="ECO:0008006" key="4">
    <source>
        <dbReference type="Google" id="ProtNLM"/>
    </source>
</evidence>
<sequence>MPDQYGYWDTVSKIRTFDFDEIVTFTTVLNASYIFSIIPMPFALTVSSLGFFNKFLYVSLFMFLWHKRVFTNFSIFFYLLYPSLVVYSSLSLRDFMITSFMIVSFVYFIERKYLLAFSFSSILIFIKFQNLILISIVFAMYFYFFCLPLRRQIALLVVLPIIYFILYSNFIGDINYYRAVMYFEDGGVRGVDAISGPFNFVFELIAGSVYFLLKPLPGEASNLFQLIQSLEGIFLFVVILYLLFSALILEKRTRVFLFWMAYIIITLGVYSLVVFNFGTAARYKFPFVLVFVVFICFDLKKMEVK</sequence>
<dbReference type="AlphaFoldDB" id="F9S4N6"/>
<feature type="transmembrane region" description="Helical" evidence="1">
    <location>
        <begin position="33"/>
        <end position="57"/>
    </location>
</feature>
<protein>
    <recommendedName>
        <fullName evidence="4">O-antigen polymerase</fullName>
    </recommendedName>
</protein>
<evidence type="ECO:0000256" key="1">
    <source>
        <dbReference type="SAM" id="Phobius"/>
    </source>
</evidence>
<feature type="transmembrane region" description="Helical" evidence="1">
    <location>
        <begin position="233"/>
        <end position="249"/>
    </location>
</feature>
<feature type="transmembrane region" description="Helical" evidence="1">
    <location>
        <begin position="193"/>
        <end position="213"/>
    </location>
</feature>
<reference evidence="2 3" key="1">
    <citation type="journal article" date="2012" name="Int. J. Syst. Evol. Microbiol.">
        <title>Vibrio caribbeanicus sp. nov., isolated from the marine sponge Scleritoderma cyanea.</title>
        <authorList>
            <person name="Hoffmann M."/>
            <person name="Monday S.R."/>
            <person name="Allard M.W."/>
            <person name="Strain E.A."/>
            <person name="Whittaker P."/>
            <person name="Naum M."/>
            <person name="McCarthy P.J."/>
            <person name="Lopez J.V."/>
            <person name="Fischer M."/>
            <person name="Brown E.W."/>
        </authorList>
    </citation>
    <scope>NUCLEOTIDE SEQUENCE [LARGE SCALE GENOMIC DNA]</scope>
    <source>
        <strain evidence="2 3">ATCC 700023</strain>
    </source>
</reference>
<keyword evidence="1" id="KW-1133">Transmembrane helix</keyword>
<keyword evidence="3" id="KW-1185">Reference proteome</keyword>
<evidence type="ECO:0000313" key="3">
    <source>
        <dbReference type="Proteomes" id="UP000004605"/>
    </source>
</evidence>
<feature type="transmembrane region" description="Helical" evidence="1">
    <location>
        <begin position="151"/>
        <end position="172"/>
    </location>
</feature>
<keyword evidence="1" id="KW-0472">Membrane</keyword>
<feature type="transmembrane region" description="Helical" evidence="1">
    <location>
        <begin position="122"/>
        <end position="145"/>
    </location>
</feature>
<organism evidence="2 3">
    <name type="scientific">Vibrio ichthyoenteri ATCC 700023</name>
    <dbReference type="NCBI Taxonomy" id="870968"/>
    <lineage>
        <taxon>Bacteria</taxon>
        <taxon>Pseudomonadati</taxon>
        <taxon>Pseudomonadota</taxon>
        <taxon>Gammaproteobacteria</taxon>
        <taxon>Vibrionales</taxon>
        <taxon>Vibrionaceae</taxon>
        <taxon>Vibrio</taxon>
    </lineage>
</organism>
<dbReference type="Proteomes" id="UP000004605">
    <property type="component" value="Unassembled WGS sequence"/>
</dbReference>
<evidence type="ECO:0000313" key="2">
    <source>
        <dbReference type="EMBL" id="EGU36726.1"/>
    </source>
</evidence>
<keyword evidence="1" id="KW-0812">Transmembrane</keyword>
<feature type="transmembrane region" description="Helical" evidence="1">
    <location>
        <begin position="69"/>
        <end position="89"/>
    </location>
</feature>